<evidence type="ECO:0000256" key="2">
    <source>
        <dbReference type="SAM" id="Phobius"/>
    </source>
</evidence>
<feature type="compositionally biased region" description="Low complexity" evidence="1">
    <location>
        <begin position="603"/>
        <end position="630"/>
    </location>
</feature>
<dbReference type="SUPFAM" id="SSF56317">
    <property type="entry name" value="Carbon-nitrogen hydrolase"/>
    <property type="match status" value="1"/>
</dbReference>
<evidence type="ECO:0000313" key="5">
    <source>
        <dbReference type="Proteomes" id="UP000076154"/>
    </source>
</evidence>
<dbReference type="InParanoid" id="A0A369K633"/>
<protein>
    <recommendedName>
        <fullName evidence="3">CN hydrolase domain-containing protein</fullName>
    </recommendedName>
</protein>
<feature type="transmembrane region" description="Helical" evidence="2">
    <location>
        <begin position="7"/>
        <end position="28"/>
    </location>
</feature>
<name>A0A369K633_HYPMA</name>
<feature type="region of interest" description="Disordered" evidence="1">
    <location>
        <begin position="843"/>
        <end position="893"/>
    </location>
</feature>
<evidence type="ECO:0000259" key="3">
    <source>
        <dbReference type="PROSITE" id="PS50263"/>
    </source>
</evidence>
<organism evidence="4 5">
    <name type="scientific">Hypsizygus marmoreus</name>
    <name type="common">White beech mushroom</name>
    <name type="synonym">Agaricus marmoreus</name>
    <dbReference type="NCBI Taxonomy" id="39966"/>
    <lineage>
        <taxon>Eukaryota</taxon>
        <taxon>Fungi</taxon>
        <taxon>Dikarya</taxon>
        <taxon>Basidiomycota</taxon>
        <taxon>Agaricomycotina</taxon>
        <taxon>Agaricomycetes</taxon>
        <taxon>Agaricomycetidae</taxon>
        <taxon>Agaricales</taxon>
        <taxon>Tricholomatineae</taxon>
        <taxon>Lyophyllaceae</taxon>
        <taxon>Hypsizygus</taxon>
    </lineage>
</organism>
<reference evidence="4" key="1">
    <citation type="submission" date="2018-04" db="EMBL/GenBank/DDBJ databases">
        <title>Whole genome sequencing of Hypsizygus marmoreus.</title>
        <authorList>
            <person name="Choi I.-G."/>
            <person name="Min B."/>
            <person name="Kim J.-G."/>
            <person name="Kim S."/>
            <person name="Oh Y.-L."/>
            <person name="Kong W.-S."/>
            <person name="Park H."/>
            <person name="Jeong J."/>
            <person name="Song E.-S."/>
        </authorList>
    </citation>
    <scope>NUCLEOTIDE SEQUENCE [LARGE SCALE GENOMIC DNA]</scope>
    <source>
        <strain evidence="4">51987-8</strain>
    </source>
</reference>
<keyword evidence="5" id="KW-1185">Reference proteome</keyword>
<dbReference type="Proteomes" id="UP000076154">
    <property type="component" value="Unassembled WGS sequence"/>
</dbReference>
<dbReference type="InterPro" id="IPR003010">
    <property type="entry name" value="C-N_Hydrolase"/>
</dbReference>
<keyword evidence="2" id="KW-0472">Membrane</keyword>
<comment type="caution">
    <text evidence="4">The sequence shown here is derived from an EMBL/GenBank/DDBJ whole genome shotgun (WGS) entry which is preliminary data.</text>
</comment>
<dbReference type="InterPro" id="IPR036526">
    <property type="entry name" value="C-N_Hydrolase_sf"/>
</dbReference>
<feature type="transmembrane region" description="Helical" evidence="2">
    <location>
        <begin position="57"/>
        <end position="77"/>
    </location>
</feature>
<feature type="domain" description="CN hydrolase" evidence="3">
    <location>
        <begin position="253"/>
        <end position="504"/>
    </location>
</feature>
<feature type="transmembrane region" description="Helical" evidence="2">
    <location>
        <begin position="34"/>
        <end position="52"/>
    </location>
</feature>
<feature type="transmembrane region" description="Helical" evidence="2">
    <location>
        <begin position="89"/>
        <end position="111"/>
    </location>
</feature>
<dbReference type="EMBL" id="LUEZ02000010">
    <property type="protein sequence ID" value="RDB28940.1"/>
    <property type="molecule type" value="Genomic_DNA"/>
</dbReference>
<feature type="compositionally biased region" description="Low complexity" evidence="1">
    <location>
        <begin position="873"/>
        <end position="885"/>
    </location>
</feature>
<feature type="region of interest" description="Disordered" evidence="1">
    <location>
        <begin position="804"/>
        <end position="823"/>
    </location>
</feature>
<dbReference type="Gene3D" id="3.60.110.10">
    <property type="entry name" value="Carbon-nitrogen hydrolase"/>
    <property type="match status" value="1"/>
</dbReference>
<feature type="compositionally biased region" description="Polar residues" evidence="1">
    <location>
        <begin position="807"/>
        <end position="823"/>
    </location>
</feature>
<sequence>MNLRLVVFHDFPGAVFITASAISSFFALRLTPSAVPIVVTLTTLLVYSRILFPGQHALRNTTILSIAIALGGTLSRLTPSLHALSTPGVSVVVLFVISALTSIVTLAIIYLDSRLCTRLGGSWSQITLFPALWATLWYGVSYASPVGRLSAWSSAEGGGYYSWMLPFLGSAGNDWVVGAWAVVCSQVIGVWYMGEEESDEELIAHHLPCKQPSSLSHSRSTLLLASFLILLATPSFILDDFPLPVIPPDTTPLSVGCVLPPFQRYKRHSLTLDHYIAESQKLTSSARVLLWPEGAVTFNTEDEKKEGIAKVQALITGSVVGISFEEIVGKPDNTSERRNGLAIVSRSSPTPLLVYYKRHLVPIAESFSLSHSTTPPSIVTLDLAHPKDVNKTEWAPGPNYTRPIPLTASICLDFADPFPFSDLKSKPALILAPARTWDISIGHAMWQQARQRAQELGSVVLWCDGGNGGVSGVAGGGFHDFTQVGHGSWVKTIGIQYPFNERRTPHSYMGGFVILVFWALALGYSASDHIFLFRKKTLGDSRFARSLRGSLRSSTRIKPSQAFAWTRRKASTDRAPAESSWIDDYELISHEDLPIQLDHQDPHSPQSSTSSHPVSQSSSTSTSTSSPQNSLASTVTSHARPLFRKTGSRVLLADLTLDFPQPPTYIPTPTDSARYLLGKRVEEYNGSTTLSPTSAQEDVSHRLGIAAEPSPSNRTLNTSSSATGIPALLNSIKAFARLVRTSLETPTAAKSSSFFAKFAKPKHAPDPSISQRRRVTPLPSTSDPYPAPYSSGRYRYERIDPLDLTESPASSSHSITVAPSARTSFVPPSPSWLSRNVQGFQSSDFHPHTTAPQYLDVTGHLPESSGPHHRDLSSVQQSSLSRPSPNSDKRTYFSQGFPSQFTASIKHDSLLHTSSERFAHFSHERSISVQITHLSSLFSLSSQPSELGPDLTSLPKNIWETYSAIFEEPDTLLSNMDYSGKRVDVVDVGGEVDYSGFQWFQDAPVRPQAQSSSAPAQPEYIPAPEVIQMNDAFEYALSSAPSVLYAQYKQYGQLGVLGWCSEFGELIDGLKDLGCQGNMFVTTRTQALATCSALLKLNLNIEMQIIVIFLSGQVARLRRFLDGERVWDDYPIPQFPLPATEAPGAR</sequence>
<gene>
    <name evidence="4" type="ORF">Hypma_015738</name>
</gene>
<evidence type="ECO:0000256" key="1">
    <source>
        <dbReference type="SAM" id="MobiDB-lite"/>
    </source>
</evidence>
<dbReference type="STRING" id="39966.A0A369K633"/>
<feature type="region of interest" description="Disordered" evidence="1">
    <location>
        <begin position="596"/>
        <end position="639"/>
    </location>
</feature>
<proteinExistence type="predicted"/>
<accession>A0A369K633</accession>
<feature type="transmembrane region" description="Helical" evidence="2">
    <location>
        <begin position="123"/>
        <end position="140"/>
    </location>
</feature>
<feature type="region of interest" description="Disordered" evidence="1">
    <location>
        <begin position="760"/>
        <end position="792"/>
    </location>
</feature>
<feature type="transmembrane region" description="Helical" evidence="2">
    <location>
        <begin position="508"/>
        <end position="526"/>
    </location>
</feature>
<dbReference type="OrthoDB" id="2626014at2759"/>
<keyword evidence="2" id="KW-1133">Transmembrane helix</keyword>
<keyword evidence="2" id="KW-0812">Transmembrane</keyword>
<evidence type="ECO:0000313" key="4">
    <source>
        <dbReference type="EMBL" id="RDB28940.1"/>
    </source>
</evidence>
<dbReference type="PROSITE" id="PS50263">
    <property type="entry name" value="CN_HYDROLASE"/>
    <property type="match status" value="1"/>
</dbReference>
<dbReference type="AlphaFoldDB" id="A0A369K633"/>
<feature type="transmembrane region" description="Helical" evidence="2">
    <location>
        <begin position="160"/>
        <end position="183"/>
    </location>
</feature>